<gene>
    <name evidence="1" type="ORF">LCGC14_0619460</name>
</gene>
<accession>A0A0F9RAA2</accession>
<reference evidence="1" key="1">
    <citation type="journal article" date="2015" name="Nature">
        <title>Complex archaea that bridge the gap between prokaryotes and eukaryotes.</title>
        <authorList>
            <person name="Spang A."/>
            <person name="Saw J.H."/>
            <person name="Jorgensen S.L."/>
            <person name="Zaremba-Niedzwiedzka K."/>
            <person name="Martijn J."/>
            <person name="Lind A.E."/>
            <person name="van Eijk R."/>
            <person name="Schleper C."/>
            <person name="Guy L."/>
            <person name="Ettema T.J."/>
        </authorList>
    </citation>
    <scope>NUCLEOTIDE SEQUENCE</scope>
</reference>
<proteinExistence type="predicted"/>
<name>A0A0F9RAA2_9ZZZZ</name>
<dbReference type="AlphaFoldDB" id="A0A0F9RAA2"/>
<sequence length="44" mass="5197">MYKMLFGYNDYDFGFSWTFDTLAEANSAAKEQEAKGYFTRIIRV</sequence>
<organism evidence="1">
    <name type="scientific">marine sediment metagenome</name>
    <dbReference type="NCBI Taxonomy" id="412755"/>
    <lineage>
        <taxon>unclassified sequences</taxon>
        <taxon>metagenomes</taxon>
        <taxon>ecological metagenomes</taxon>
    </lineage>
</organism>
<protein>
    <submittedName>
        <fullName evidence="1">Uncharacterized protein</fullName>
    </submittedName>
</protein>
<dbReference type="EMBL" id="LAZR01001049">
    <property type="protein sequence ID" value="KKN51769.1"/>
    <property type="molecule type" value="Genomic_DNA"/>
</dbReference>
<evidence type="ECO:0000313" key="1">
    <source>
        <dbReference type="EMBL" id="KKN51769.1"/>
    </source>
</evidence>
<comment type="caution">
    <text evidence="1">The sequence shown here is derived from an EMBL/GenBank/DDBJ whole genome shotgun (WGS) entry which is preliminary data.</text>
</comment>